<name>B2L8M4_9VIRU</name>
<accession>B2L8M4</accession>
<organism evidence="2">
    <name type="scientific">Citrus yellow mosaic virus</name>
    <dbReference type="NCBI Taxonomy" id="174178"/>
    <lineage>
        <taxon>Viruses</taxon>
        <taxon>Riboviria</taxon>
        <taxon>Pararnavirae</taxon>
        <taxon>Artverviricota</taxon>
        <taxon>Revtraviricetes</taxon>
        <taxon>Ortervirales</taxon>
        <taxon>Caulimoviridae</taxon>
        <taxon>Badnavirus</taxon>
        <taxon>Badnavirus tessellocitri</taxon>
    </lineage>
</organism>
<feature type="coiled-coil region" evidence="1">
    <location>
        <begin position="59"/>
        <end position="86"/>
    </location>
</feature>
<proteinExistence type="predicted"/>
<evidence type="ECO:0000256" key="1">
    <source>
        <dbReference type="SAM" id="Coils"/>
    </source>
</evidence>
<protein>
    <submittedName>
        <fullName evidence="2">Uncharacterized protein</fullName>
    </submittedName>
</protein>
<evidence type="ECO:0000313" key="2">
    <source>
        <dbReference type="EMBL" id="ACB87148.1"/>
    </source>
</evidence>
<dbReference type="EMBL" id="EU489744">
    <property type="protein sequence ID" value="ACB87148.1"/>
    <property type="molecule type" value="Genomic_DNA"/>
</dbReference>
<dbReference type="Pfam" id="PF07028">
    <property type="entry name" value="DUF1319"/>
    <property type="match status" value="1"/>
</dbReference>
<reference evidence="2" key="1">
    <citation type="journal article" date="2009" name="Virus Genes">
        <title>Sequencing and computational analysis of complete genome sequences of Citrus yellow mosaic badna virus from acid lime and pummelo.</title>
        <authorList>
            <person name="Borah B.K."/>
            <person name="Johnson A.M."/>
            <person name="Sai Gopal D.V."/>
            <person name="Dasgupta I."/>
        </authorList>
    </citation>
    <scope>NUCLEOTIDE SEQUENCE</scope>
    <source>
        <strain evidence="2">AL</strain>
    </source>
</reference>
<sequence length="143" mass="16560">MSRIWEEAIQRWYETSHTANLEYLDLASKPKVSNSEISHNLAVVYDRLSLFSRVTIKNFKSIQETLEKQDLRIQKLESSLKTLTSEFIAHKPLSKAEVKTLVTEIAKQPKLVEAQALQLTENLNQKLDRVEALISKVERWVHS</sequence>
<dbReference type="InterPro" id="IPR010746">
    <property type="entry name" value="CYMV_Orf1"/>
</dbReference>
<keyword evidence="1" id="KW-0175">Coiled coil</keyword>